<dbReference type="Gene3D" id="3.90.79.10">
    <property type="entry name" value="Nucleoside Triphosphate Pyrophosphohydrolase"/>
    <property type="match status" value="1"/>
</dbReference>
<organism evidence="3 4">
    <name type="scientific">Dermatophagoides pteronyssinus</name>
    <name type="common">European house dust mite</name>
    <dbReference type="NCBI Taxonomy" id="6956"/>
    <lineage>
        <taxon>Eukaryota</taxon>
        <taxon>Metazoa</taxon>
        <taxon>Ecdysozoa</taxon>
        <taxon>Arthropoda</taxon>
        <taxon>Chelicerata</taxon>
        <taxon>Arachnida</taxon>
        <taxon>Acari</taxon>
        <taxon>Acariformes</taxon>
        <taxon>Sarcoptiformes</taxon>
        <taxon>Astigmata</taxon>
        <taxon>Psoroptidia</taxon>
        <taxon>Analgoidea</taxon>
        <taxon>Pyroglyphidae</taxon>
        <taxon>Dermatophagoidinae</taxon>
        <taxon>Dermatophagoides</taxon>
    </lineage>
</organism>
<keyword evidence="1" id="KW-0378">Hydrolase</keyword>
<dbReference type="Proteomes" id="UP000887458">
    <property type="component" value="Unassembled WGS sequence"/>
</dbReference>
<reference evidence="3 4" key="2">
    <citation type="journal article" date="2022" name="Mol. Biol. Evol.">
        <title>Comparative Genomics Reveals Insights into the Divergent Evolution of Astigmatic Mites and Household Pest Adaptations.</title>
        <authorList>
            <person name="Xiong Q."/>
            <person name="Wan A.T."/>
            <person name="Liu X."/>
            <person name="Fung C.S."/>
            <person name="Xiao X."/>
            <person name="Malainual N."/>
            <person name="Hou J."/>
            <person name="Wang L."/>
            <person name="Wang M."/>
            <person name="Yang K.Y."/>
            <person name="Cui Y."/>
            <person name="Leung E.L."/>
            <person name="Nong W."/>
            <person name="Shin S.K."/>
            <person name="Au S.W."/>
            <person name="Jeong K.Y."/>
            <person name="Chew F.T."/>
            <person name="Hui J.H."/>
            <person name="Leung T.F."/>
            <person name="Tungtrongchitr A."/>
            <person name="Zhong N."/>
            <person name="Liu Z."/>
            <person name="Tsui S.K."/>
        </authorList>
    </citation>
    <scope>NUCLEOTIDE SEQUENCE [LARGE SCALE GENOMIC DNA]</scope>
    <source>
        <strain evidence="3">Derp</strain>
    </source>
</reference>
<keyword evidence="4" id="KW-1185">Reference proteome</keyword>
<sequence length="272" mass="31015">MLNVETVRKISPTSMESIHPSLRRKSSTIKPVKEEVLYLSKSLQLTEYTFEDENGKAKSAEVIHKRYMVGVNNNNNDIQEDTILSIAILKRHCLCDCLILVRRYRPTLKSYALEFPARIIEQRYSDKSGDEAAKEIEENTGYGSTKVKYISPQTATDPELCDSKVKLVSMIIDGDDPIKNNFFHAKNPQNNSDQQQQQQEQQEQQQNGHHNDDDNDIEIILLPINGLLDRLNEYYNNGTIVDSRVYAFAIGLKKGEKLSENVAQPENIEIAI</sequence>
<dbReference type="PANTHER" id="PTHR11839:SF1">
    <property type="entry name" value="ADP-SUGAR PYROPHOSPHATASE"/>
    <property type="match status" value="1"/>
</dbReference>
<dbReference type="PANTHER" id="PTHR11839">
    <property type="entry name" value="UDP/ADP-SUGAR PYROPHOSPHATASE"/>
    <property type="match status" value="1"/>
</dbReference>
<proteinExistence type="predicted"/>
<name>A0ABQ8JCL6_DERPT</name>
<dbReference type="InterPro" id="IPR015797">
    <property type="entry name" value="NUDIX_hydrolase-like_dom_sf"/>
</dbReference>
<evidence type="ECO:0000313" key="4">
    <source>
        <dbReference type="Proteomes" id="UP000887458"/>
    </source>
</evidence>
<protein>
    <submittedName>
        <fullName evidence="3">Nudix hydrolase-like protein</fullName>
    </submittedName>
</protein>
<accession>A0ABQ8JCL6</accession>
<dbReference type="EMBL" id="NJHN03000050">
    <property type="protein sequence ID" value="KAH9420354.1"/>
    <property type="molecule type" value="Genomic_DNA"/>
</dbReference>
<dbReference type="SUPFAM" id="SSF55811">
    <property type="entry name" value="Nudix"/>
    <property type="match status" value="1"/>
</dbReference>
<evidence type="ECO:0000313" key="3">
    <source>
        <dbReference type="EMBL" id="KAH9420354.1"/>
    </source>
</evidence>
<comment type="caution">
    <text evidence="3">The sequence shown here is derived from an EMBL/GenBank/DDBJ whole genome shotgun (WGS) entry which is preliminary data.</text>
</comment>
<evidence type="ECO:0000256" key="2">
    <source>
        <dbReference type="SAM" id="MobiDB-lite"/>
    </source>
</evidence>
<feature type="region of interest" description="Disordered" evidence="2">
    <location>
        <begin position="181"/>
        <end position="214"/>
    </location>
</feature>
<feature type="compositionally biased region" description="Low complexity" evidence="2">
    <location>
        <begin position="189"/>
        <end position="208"/>
    </location>
</feature>
<gene>
    <name evidence="3" type="primary">NUDT5</name>
    <name evidence="3" type="ORF">DERP_013802</name>
</gene>
<reference evidence="3 4" key="1">
    <citation type="journal article" date="2018" name="J. Allergy Clin. Immunol.">
        <title>High-quality assembly of Dermatophagoides pteronyssinus genome and transcriptome reveals a wide range of novel allergens.</title>
        <authorList>
            <person name="Liu X.Y."/>
            <person name="Yang K.Y."/>
            <person name="Wang M.Q."/>
            <person name="Kwok J.S."/>
            <person name="Zeng X."/>
            <person name="Yang Z."/>
            <person name="Xiao X.J."/>
            <person name="Lau C.P."/>
            <person name="Li Y."/>
            <person name="Huang Z.M."/>
            <person name="Ba J.G."/>
            <person name="Yim A.K."/>
            <person name="Ouyang C.Y."/>
            <person name="Ngai S.M."/>
            <person name="Chan T.F."/>
            <person name="Leung E.L."/>
            <person name="Liu L."/>
            <person name="Liu Z.G."/>
            <person name="Tsui S.K."/>
        </authorList>
    </citation>
    <scope>NUCLEOTIDE SEQUENCE [LARGE SCALE GENOMIC DNA]</scope>
    <source>
        <strain evidence="3">Derp</strain>
    </source>
</reference>
<evidence type="ECO:0000256" key="1">
    <source>
        <dbReference type="ARBA" id="ARBA00022801"/>
    </source>
</evidence>